<reference evidence="1" key="2">
    <citation type="submission" date="2020-05" db="UniProtKB">
        <authorList>
            <consortium name="EnsemblMetazoa"/>
        </authorList>
    </citation>
    <scope>IDENTIFICATION</scope>
    <source>
        <strain evidence="1">IAEA</strain>
    </source>
</reference>
<evidence type="ECO:0000313" key="2">
    <source>
        <dbReference type="Proteomes" id="UP000092460"/>
    </source>
</evidence>
<accession>A0A1B0ATZ5</accession>
<dbReference type="EnsemblMetazoa" id="GPPI008527-RA">
    <property type="protein sequence ID" value="GPPI008527-PA"/>
    <property type="gene ID" value="GPPI008527"/>
</dbReference>
<name>A0A1B0ATZ5_9MUSC</name>
<organism evidence="1 2">
    <name type="scientific">Glossina palpalis gambiensis</name>
    <dbReference type="NCBI Taxonomy" id="67801"/>
    <lineage>
        <taxon>Eukaryota</taxon>
        <taxon>Metazoa</taxon>
        <taxon>Ecdysozoa</taxon>
        <taxon>Arthropoda</taxon>
        <taxon>Hexapoda</taxon>
        <taxon>Insecta</taxon>
        <taxon>Pterygota</taxon>
        <taxon>Neoptera</taxon>
        <taxon>Endopterygota</taxon>
        <taxon>Diptera</taxon>
        <taxon>Brachycera</taxon>
        <taxon>Muscomorpha</taxon>
        <taxon>Hippoboscoidea</taxon>
        <taxon>Glossinidae</taxon>
        <taxon>Glossina</taxon>
    </lineage>
</organism>
<evidence type="ECO:0000313" key="1">
    <source>
        <dbReference type="EnsemblMetazoa" id="GPPI008527-PA"/>
    </source>
</evidence>
<reference evidence="2" key="1">
    <citation type="submission" date="2015-01" db="EMBL/GenBank/DDBJ databases">
        <authorList>
            <person name="Aksoy S."/>
            <person name="Warren W."/>
            <person name="Wilson R.K."/>
        </authorList>
    </citation>
    <scope>NUCLEOTIDE SEQUENCE [LARGE SCALE GENOMIC DNA]</scope>
    <source>
        <strain evidence="2">IAEA</strain>
    </source>
</reference>
<dbReference type="AlphaFoldDB" id="A0A1B0ATZ5"/>
<dbReference type="EMBL" id="JXJN01003483">
    <property type="status" value="NOT_ANNOTATED_CDS"/>
    <property type="molecule type" value="Genomic_DNA"/>
</dbReference>
<dbReference type="EMBL" id="JXJN01003482">
    <property type="status" value="NOT_ANNOTATED_CDS"/>
    <property type="molecule type" value="Genomic_DNA"/>
</dbReference>
<protein>
    <submittedName>
        <fullName evidence="1">Uncharacterized protein</fullName>
    </submittedName>
</protein>
<sequence length="68" mass="6398">MPPLTATLSSGKENSTLLALVVASANSAKVAGDAATSLVSVGGGSTVFCSATAGSACLASSAITWVPA</sequence>
<dbReference type="VEuPathDB" id="VectorBase:GPPI008527"/>
<dbReference type="Proteomes" id="UP000092460">
    <property type="component" value="Unassembled WGS sequence"/>
</dbReference>
<proteinExistence type="predicted"/>
<keyword evidence="2" id="KW-1185">Reference proteome</keyword>